<accession>A0ABU6C845</accession>
<dbReference type="RefSeq" id="WP_324767377.1">
    <property type="nucleotide sequence ID" value="NZ_BAAATS010000019.1"/>
</dbReference>
<reference evidence="1 2" key="1">
    <citation type="submission" date="2022-10" db="EMBL/GenBank/DDBJ databases">
        <authorList>
            <person name="Xie J."/>
            <person name="Shen N."/>
        </authorList>
    </citation>
    <scope>NUCLEOTIDE SEQUENCE [LARGE SCALE GENOMIC DNA]</scope>
    <source>
        <strain evidence="1 2">DSM 41681</strain>
    </source>
</reference>
<dbReference type="Proteomes" id="UP001352223">
    <property type="component" value="Unassembled WGS sequence"/>
</dbReference>
<organism evidence="1 2">
    <name type="scientific">Streptomyces kunmingensis</name>
    <dbReference type="NCBI Taxonomy" id="68225"/>
    <lineage>
        <taxon>Bacteria</taxon>
        <taxon>Bacillati</taxon>
        <taxon>Actinomycetota</taxon>
        <taxon>Actinomycetes</taxon>
        <taxon>Kitasatosporales</taxon>
        <taxon>Streptomycetaceae</taxon>
        <taxon>Streptomyces</taxon>
    </lineage>
</organism>
<proteinExistence type="predicted"/>
<dbReference type="EMBL" id="JAOZYB010000046">
    <property type="protein sequence ID" value="MEB3960317.1"/>
    <property type="molecule type" value="Genomic_DNA"/>
</dbReference>
<evidence type="ECO:0000313" key="2">
    <source>
        <dbReference type="Proteomes" id="UP001352223"/>
    </source>
</evidence>
<keyword evidence="2" id="KW-1185">Reference proteome</keyword>
<protein>
    <submittedName>
        <fullName evidence="1">Uncharacterized protein</fullName>
    </submittedName>
</protein>
<comment type="caution">
    <text evidence="1">The sequence shown here is derived from an EMBL/GenBank/DDBJ whole genome shotgun (WGS) entry which is preliminary data.</text>
</comment>
<name>A0ABU6C845_9ACTN</name>
<gene>
    <name evidence="1" type="ORF">OKJ48_08640</name>
</gene>
<sequence>MGRAERDKDGTYSGYTPCKWCDTSIDQSGRRRRRRYCRTGHRWRLYWSRVAVLIGGILG</sequence>
<evidence type="ECO:0000313" key="1">
    <source>
        <dbReference type="EMBL" id="MEB3960317.1"/>
    </source>
</evidence>